<organism evidence="9 10">
    <name type="scientific">Secundilactobacillus oryzae JCM 18671</name>
    <dbReference type="NCBI Taxonomy" id="1291743"/>
    <lineage>
        <taxon>Bacteria</taxon>
        <taxon>Bacillati</taxon>
        <taxon>Bacillota</taxon>
        <taxon>Bacilli</taxon>
        <taxon>Lactobacillales</taxon>
        <taxon>Lactobacillaceae</taxon>
        <taxon>Secundilactobacillus</taxon>
    </lineage>
</organism>
<dbReference type="eggNOG" id="COG2610">
    <property type="taxonomic scope" value="Bacteria"/>
</dbReference>
<feature type="transmembrane region" description="Helical" evidence="8">
    <location>
        <begin position="320"/>
        <end position="338"/>
    </location>
</feature>
<evidence type="ECO:0000313" key="10">
    <source>
        <dbReference type="Proteomes" id="UP000028700"/>
    </source>
</evidence>
<evidence type="ECO:0000256" key="6">
    <source>
        <dbReference type="ARBA" id="ARBA00023136"/>
    </source>
</evidence>
<dbReference type="Pfam" id="PF02447">
    <property type="entry name" value="GntP_permease"/>
    <property type="match status" value="1"/>
</dbReference>
<accession>A0A081BK90</accession>
<dbReference type="Proteomes" id="UP000028700">
    <property type="component" value="Unassembled WGS sequence"/>
</dbReference>
<evidence type="ECO:0000256" key="3">
    <source>
        <dbReference type="ARBA" id="ARBA00022475"/>
    </source>
</evidence>
<keyword evidence="2" id="KW-0813">Transport</keyword>
<dbReference type="PANTHER" id="PTHR30354:SF22">
    <property type="entry name" value="HIGH-AFFINITY GLUCONATE TRANSPORTER"/>
    <property type="match status" value="1"/>
</dbReference>
<dbReference type="PIRSF" id="PIRSF002746">
    <property type="entry name" value="Gluconate_transporter"/>
    <property type="match status" value="1"/>
</dbReference>
<dbReference type="AlphaFoldDB" id="A0A081BK90"/>
<gene>
    <name evidence="9" type="ORF">LOSG293_310090</name>
</gene>
<sequence>MQNERAYYIMAILALVIGVIFLLLLIIRFKINTFVSLVLTSVLTAILLGMDMTKIATSIQDGIGSQLGELSLVFGFGAMLGRLVADAGGAHTIATTLIDKFGRKHLQFAIMLASFIIGIALFFEVGMVLLIPIVFAIAVEAGVPILYLGISMAAALSVTHGFLPPHPAPVAISAVLGANVGKVLLFGLIVAIPSAYIAGPLFTKLAQKFAPSAFEQKGNLSSFGEMKTFTKEEAPSFGMSVLTSLFPVILMAITTVYQLGVNGGVTPKNPNTLDQIISLIGSPSIAMLISLVFAMFSMGWMRKRSTGDIMATMESAVKSIAMLLLVIGGGGAFKQVLIDGGVGDAVAKIFQGSSISPLILGWIVAVVLRVALGSATVASLTAAGIVLPLMSQAGVDPALMVLAIGAGSLAASHVNDAGFWMFREYFDLTIKQTLSIWTVLETVVSIVGILVVMILNLFFH</sequence>
<evidence type="ECO:0000313" key="9">
    <source>
        <dbReference type="EMBL" id="GAK48458.1"/>
    </source>
</evidence>
<reference evidence="9" key="1">
    <citation type="journal article" date="2014" name="Genome Announc.">
        <title>Draft Genome Sequence of Lactobacillus oryzae Strain SG293T.</title>
        <authorList>
            <person name="Tanizawa Y."/>
            <person name="Fujisawa T."/>
            <person name="Mochizuki T."/>
            <person name="Kaminuma E."/>
            <person name="Nakamura Y."/>
            <person name="Tohno M."/>
        </authorList>
    </citation>
    <scope>NUCLEOTIDE SEQUENCE [LARGE SCALE GENOMIC DNA]</scope>
    <source>
        <strain evidence="9">SG293</strain>
    </source>
</reference>
<feature type="transmembrane region" description="Helical" evidence="8">
    <location>
        <begin position="358"/>
        <end position="387"/>
    </location>
</feature>
<proteinExistence type="inferred from homology"/>
<feature type="transmembrane region" description="Helical" evidence="8">
    <location>
        <begin position="236"/>
        <end position="256"/>
    </location>
</feature>
<dbReference type="InterPro" id="IPR003474">
    <property type="entry name" value="Glcn_transporter"/>
</dbReference>
<feature type="transmembrane region" description="Helical" evidence="8">
    <location>
        <begin position="105"/>
        <end position="138"/>
    </location>
</feature>
<keyword evidence="4 8" id="KW-0812">Transmembrane</keyword>
<feature type="transmembrane region" description="Helical" evidence="8">
    <location>
        <begin position="33"/>
        <end position="50"/>
    </location>
</feature>
<comment type="caution">
    <text evidence="9">The sequence shown here is derived from an EMBL/GenBank/DDBJ whole genome shotgun (WGS) entry which is preliminary data.</text>
</comment>
<dbReference type="EMBL" id="BBJM01000031">
    <property type="protein sequence ID" value="GAK48458.1"/>
    <property type="molecule type" value="Genomic_DNA"/>
</dbReference>
<keyword evidence="6 8" id="KW-0472">Membrane</keyword>
<evidence type="ECO:0000256" key="1">
    <source>
        <dbReference type="ARBA" id="ARBA00004651"/>
    </source>
</evidence>
<evidence type="ECO:0000256" key="5">
    <source>
        <dbReference type="ARBA" id="ARBA00022989"/>
    </source>
</evidence>
<dbReference type="NCBIfam" id="TIGR00791">
    <property type="entry name" value="gntP"/>
    <property type="match status" value="1"/>
</dbReference>
<evidence type="ECO:0000256" key="4">
    <source>
        <dbReference type="ARBA" id="ARBA00022692"/>
    </source>
</evidence>
<evidence type="ECO:0000256" key="2">
    <source>
        <dbReference type="ARBA" id="ARBA00022448"/>
    </source>
</evidence>
<protein>
    <submittedName>
        <fullName evidence="9">Gluconate permease</fullName>
    </submittedName>
</protein>
<dbReference type="GO" id="GO:0005886">
    <property type="term" value="C:plasma membrane"/>
    <property type="evidence" value="ECO:0007669"/>
    <property type="project" value="UniProtKB-SubCell"/>
</dbReference>
<feature type="transmembrane region" description="Helical" evidence="8">
    <location>
        <begin position="276"/>
        <end position="300"/>
    </location>
</feature>
<comment type="similarity">
    <text evidence="7">Belongs to the GntP permease family.</text>
</comment>
<feature type="transmembrane region" description="Helical" evidence="8">
    <location>
        <begin position="434"/>
        <end position="459"/>
    </location>
</feature>
<feature type="transmembrane region" description="Helical" evidence="8">
    <location>
        <begin position="7"/>
        <end position="27"/>
    </location>
</feature>
<dbReference type="STRING" id="1291743.LOSG293_310090"/>
<name>A0A081BK90_9LACO</name>
<dbReference type="PANTHER" id="PTHR30354">
    <property type="entry name" value="GNT FAMILY GLUCONATE TRANSPORTER"/>
    <property type="match status" value="1"/>
</dbReference>
<feature type="transmembrane region" description="Helical" evidence="8">
    <location>
        <begin position="399"/>
        <end position="422"/>
    </location>
</feature>
<evidence type="ECO:0000256" key="7">
    <source>
        <dbReference type="ARBA" id="ARBA00049663"/>
    </source>
</evidence>
<dbReference type="GO" id="GO:0015128">
    <property type="term" value="F:gluconate transmembrane transporter activity"/>
    <property type="evidence" value="ECO:0007669"/>
    <property type="project" value="InterPro"/>
</dbReference>
<comment type="subcellular location">
    <subcellularLocation>
        <location evidence="1">Cell membrane</location>
        <topology evidence="1">Multi-pass membrane protein</topology>
    </subcellularLocation>
</comment>
<keyword evidence="3" id="KW-1003">Cell membrane</keyword>
<feature type="transmembrane region" description="Helical" evidence="8">
    <location>
        <begin position="62"/>
        <end position="85"/>
    </location>
</feature>
<keyword evidence="10" id="KW-1185">Reference proteome</keyword>
<keyword evidence="5 8" id="KW-1133">Transmembrane helix</keyword>
<evidence type="ECO:0000256" key="8">
    <source>
        <dbReference type="SAM" id="Phobius"/>
    </source>
</evidence>